<evidence type="ECO:0000256" key="1">
    <source>
        <dbReference type="ARBA" id="ARBA00004123"/>
    </source>
</evidence>
<evidence type="ECO:0000259" key="13">
    <source>
        <dbReference type="Pfam" id="PF12632"/>
    </source>
</evidence>
<sequence length="290" mass="32790">MTEEFDEEVEFEYLQDLGRWDSEARQTGFWEEERAEGGGGEGPLTQDGLAPLRRVERVPVGIFTEETQLRYSALPLGPGPRTLSPLRAWQRGVWWRVADAVWRLFSVHQSSMSHREEQQLDTEFRQYSLRLLLEQDVFLQEDLELLELLDPGVLSAGSASRLPVAPPGNRLLPSARVLWTLAVLVALLAGLRSVWDGQGLTALLESLAQDSRELTALIRKALRLIQETEVISRGFTLLLDRVSAACPFNRAENQLLGLRKVSYRTLHNAFRAYRHATRHMLSAYPTATAT</sequence>
<dbReference type="GO" id="GO:0005886">
    <property type="term" value="C:plasma membrane"/>
    <property type="evidence" value="ECO:0007669"/>
    <property type="project" value="UniProtKB-SubCell"/>
</dbReference>
<dbReference type="Proteomes" id="UP001152622">
    <property type="component" value="Chromosome 2"/>
</dbReference>
<dbReference type="PANTHER" id="PTHR15989:SF5">
    <property type="entry name" value="VEZATIN"/>
    <property type="match status" value="1"/>
</dbReference>
<name>A0A9Q1G3P5_SYNKA</name>
<keyword evidence="8" id="KW-0965">Cell junction</keyword>
<dbReference type="GO" id="GO:0017022">
    <property type="term" value="F:myosin binding"/>
    <property type="evidence" value="ECO:0007669"/>
    <property type="project" value="InterPro"/>
</dbReference>
<evidence type="ECO:0000256" key="3">
    <source>
        <dbReference type="ARBA" id="ARBA00004651"/>
    </source>
</evidence>
<keyword evidence="15" id="KW-1185">Reference proteome</keyword>
<dbReference type="Pfam" id="PF12632">
    <property type="entry name" value="Vezatin"/>
    <property type="match status" value="1"/>
</dbReference>
<dbReference type="GO" id="GO:0005634">
    <property type="term" value="C:nucleus"/>
    <property type="evidence" value="ECO:0007669"/>
    <property type="project" value="UniProtKB-SubCell"/>
</dbReference>
<proteinExistence type="inferred from homology"/>
<dbReference type="InterPro" id="IPR026858">
    <property type="entry name" value="Vezatin"/>
</dbReference>
<evidence type="ECO:0000256" key="6">
    <source>
        <dbReference type="ARBA" id="ARBA00022475"/>
    </source>
</evidence>
<evidence type="ECO:0000256" key="10">
    <source>
        <dbReference type="ARBA" id="ARBA00023054"/>
    </source>
</evidence>
<reference evidence="14" key="1">
    <citation type="journal article" date="2023" name="Science">
        <title>Genome structures resolve the early diversification of teleost fishes.</title>
        <authorList>
            <person name="Parey E."/>
            <person name="Louis A."/>
            <person name="Montfort J."/>
            <person name="Bouchez O."/>
            <person name="Roques C."/>
            <person name="Iampietro C."/>
            <person name="Lluch J."/>
            <person name="Castinel A."/>
            <person name="Donnadieu C."/>
            <person name="Desvignes T."/>
            <person name="Floi Bucao C."/>
            <person name="Jouanno E."/>
            <person name="Wen M."/>
            <person name="Mejri S."/>
            <person name="Dirks R."/>
            <person name="Jansen H."/>
            <person name="Henkel C."/>
            <person name="Chen W.J."/>
            <person name="Zahm M."/>
            <person name="Cabau C."/>
            <person name="Klopp C."/>
            <person name="Thompson A.W."/>
            <person name="Robinson-Rechavi M."/>
            <person name="Braasch I."/>
            <person name="Lecointre G."/>
            <person name="Bobe J."/>
            <person name="Postlethwait J.H."/>
            <person name="Berthelot C."/>
            <person name="Roest Crollius H."/>
            <person name="Guiguen Y."/>
        </authorList>
    </citation>
    <scope>NUCLEOTIDE SEQUENCE</scope>
    <source>
        <strain evidence="14">WJC10195</strain>
    </source>
</reference>
<keyword evidence="10" id="KW-0175">Coiled coil</keyword>
<dbReference type="AlphaFoldDB" id="A0A9Q1G3P5"/>
<accession>A0A9Q1G3P5</accession>
<comment type="similarity">
    <text evidence="4">Belongs to the vezatin family.</text>
</comment>
<keyword evidence="6" id="KW-1003">Cell membrane</keyword>
<evidence type="ECO:0000313" key="14">
    <source>
        <dbReference type="EMBL" id="KAJ8374180.1"/>
    </source>
</evidence>
<dbReference type="InterPro" id="IPR026859">
    <property type="entry name" value="Myosin-bd"/>
</dbReference>
<protein>
    <recommendedName>
        <fullName evidence="5">Vezatin</fullName>
    </recommendedName>
</protein>
<dbReference type="GO" id="GO:0005912">
    <property type="term" value="C:adherens junction"/>
    <property type="evidence" value="ECO:0007669"/>
    <property type="project" value="UniProtKB-SubCell"/>
</dbReference>
<keyword evidence="9" id="KW-1133">Transmembrane helix</keyword>
<keyword evidence="7" id="KW-0812">Transmembrane</keyword>
<evidence type="ECO:0000256" key="7">
    <source>
        <dbReference type="ARBA" id="ARBA00022692"/>
    </source>
</evidence>
<evidence type="ECO:0000256" key="8">
    <source>
        <dbReference type="ARBA" id="ARBA00022949"/>
    </source>
</evidence>
<comment type="subcellular location">
    <subcellularLocation>
        <location evidence="2">Cell junction</location>
        <location evidence="2">Adherens junction</location>
    </subcellularLocation>
    <subcellularLocation>
        <location evidence="3">Cell membrane</location>
        <topology evidence="3">Multi-pass membrane protein</topology>
    </subcellularLocation>
    <subcellularLocation>
        <location evidence="1">Nucleus</location>
    </subcellularLocation>
</comment>
<evidence type="ECO:0000313" key="15">
    <source>
        <dbReference type="Proteomes" id="UP001152622"/>
    </source>
</evidence>
<comment type="caution">
    <text evidence="14">The sequence shown here is derived from an EMBL/GenBank/DDBJ whole genome shotgun (WGS) entry which is preliminary data.</text>
</comment>
<dbReference type="OrthoDB" id="21151at2759"/>
<feature type="domain" description="Myosin-binding" evidence="13">
    <location>
        <begin position="203"/>
        <end position="282"/>
    </location>
</feature>
<evidence type="ECO:0000256" key="12">
    <source>
        <dbReference type="ARBA" id="ARBA00023242"/>
    </source>
</evidence>
<evidence type="ECO:0000256" key="2">
    <source>
        <dbReference type="ARBA" id="ARBA00004536"/>
    </source>
</evidence>
<evidence type="ECO:0000256" key="11">
    <source>
        <dbReference type="ARBA" id="ARBA00023136"/>
    </source>
</evidence>
<evidence type="ECO:0000256" key="9">
    <source>
        <dbReference type="ARBA" id="ARBA00022989"/>
    </source>
</evidence>
<dbReference type="GO" id="GO:0098609">
    <property type="term" value="P:cell-cell adhesion"/>
    <property type="evidence" value="ECO:0007669"/>
    <property type="project" value="InterPro"/>
</dbReference>
<keyword evidence="12" id="KW-0539">Nucleus</keyword>
<keyword evidence="11" id="KW-0472">Membrane</keyword>
<dbReference type="EMBL" id="JAINUF010000002">
    <property type="protein sequence ID" value="KAJ8374180.1"/>
    <property type="molecule type" value="Genomic_DNA"/>
</dbReference>
<evidence type="ECO:0000256" key="5">
    <source>
        <dbReference type="ARBA" id="ARBA00018125"/>
    </source>
</evidence>
<evidence type="ECO:0000256" key="4">
    <source>
        <dbReference type="ARBA" id="ARBA00007245"/>
    </source>
</evidence>
<organism evidence="14 15">
    <name type="scientific">Synaphobranchus kaupii</name>
    <name type="common">Kaup's arrowtooth eel</name>
    <dbReference type="NCBI Taxonomy" id="118154"/>
    <lineage>
        <taxon>Eukaryota</taxon>
        <taxon>Metazoa</taxon>
        <taxon>Chordata</taxon>
        <taxon>Craniata</taxon>
        <taxon>Vertebrata</taxon>
        <taxon>Euteleostomi</taxon>
        <taxon>Actinopterygii</taxon>
        <taxon>Neopterygii</taxon>
        <taxon>Teleostei</taxon>
        <taxon>Anguilliformes</taxon>
        <taxon>Synaphobranchidae</taxon>
        <taxon>Synaphobranchus</taxon>
    </lineage>
</organism>
<gene>
    <name evidence="14" type="ORF">SKAU_G00047600</name>
</gene>
<dbReference type="PANTHER" id="PTHR15989">
    <property type="entry name" value="VEZATIN"/>
    <property type="match status" value="1"/>
</dbReference>